<proteinExistence type="predicted"/>
<reference evidence="2" key="1">
    <citation type="submission" date="2020-02" db="EMBL/GenBank/DDBJ databases">
        <authorList>
            <person name="Meier V. D."/>
        </authorList>
    </citation>
    <scope>NUCLEOTIDE SEQUENCE</scope>
    <source>
        <strain evidence="2">AVDCRST_MAG41</strain>
    </source>
</reference>
<organism evidence="2">
    <name type="scientific">uncultured Mycobacteriales bacterium</name>
    <dbReference type="NCBI Taxonomy" id="581187"/>
    <lineage>
        <taxon>Bacteria</taxon>
        <taxon>Bacillati</taxon>
        <taxon>Actinomycetota</taxon>
        <taxon>Actinomycetes</taxon>
        <taxon>Mycobacteriales</taxon>
        <taxon>environmental samples</taxon>
    </lineage>
</organism>
<sequence length="111" mass="11006">MTNPGPQGGVDPLAVGEVPPPATPPAPAYEPSELLAPTPARDDLAAGTPTYDALAQEPALSGAFEPAPESGGGPMTTVRALAAKNPAAFIGGALAVGWVLGRLFSSDDDES</sequence>
<feature type="region of interest" description="Disordered" evidence="1">
    <location>
        <begin position="1"/>
        <end position="51"/>
    </location>
</feature>
<name>A0A6J4JY15_9ACTN</name>
<evidence type="ECO:0000313" key="2">
    <source>
        <dbReference type="EMBL" id="CAA9290710.1"/>
    </source>
</evidence>
<evidence type="ECO:0000256" key="1">
    <source>
        <dbReference type="SAM" id="MobiDB-lite"/>
    </source>
</evidence>
<feature type="compositionally biased region" description="Pro residues" evidence="1">
    <location>
        <begin position="18"/>
        <end position="28"/>
    </location>
</feature>
<protein>
    <submittedName>
        <fullName evidence="2">Uncharacterized protein</fullName>
    </submittedName>
</protein>
<dbReference type="EMBL" id="CADCTP010000414">
    <property type="protein sequence ID" value="CAA9290710.1"/>
    <property type="molecule type" value="Genomic_DNA"/>
</dbReference>
<dbReference type="AlphaFoldDB" id="A0A6J4JY15"/>
<gene>
    <name evidence="2" type="ORF">AVDCRST_MAG41-4312</name>
</gene>
<accession>A0A6J4JY15</accession>